<proteinExistence type="inferred from homology"/>
<keyword evidence="4" id="KW-1185">Reference proteome</keyword>
<dbReference type="Proteomes" id="UP001596169">
    <property type="component" value="Unassembled WGS sequence"/>
</dbReference>
<evidence type="ECO:0000313" key="3">
    <source>
        <dbReference type="EMBL" id="MFC6122577.1"/>
    </source>
</evidence>
<evidence type="ECO:0000256" key="1">
    <source>
        <dbReference type="ARBA" id="ARBA00007576"/>
    </source>
</evidence>
<dbReference type="Pfam" id="PF07411">
    <property type="entry name" value="DUF1508"/>
    <property type="match status" value="1"/>
</dbReference>
<comment type="similarity">
    <text evidence="1">Belongs to the UPF0339 family. Duplicated subfamily.</text>
</comment>
<evidence type="ECO:0000313" key="4">
    <source>
        <dbReference type="Proteomes" id="UP001596169"/>
    </source>
</evidence>
<dbReference type="PANTHER" id="PTHR40606:SF1">
    <property type="entry name" value="UPF0339 PROTEIN YEGP"/>
    <property type="match status" value="1"/>
</dbReference>
<dbReference type="SUPFAM" id="SSF160113">
    <property type="entry name" value="YegP-like"/>
    <property type="match status" value="1"/>
</dbReference>
<feature type="domain" description="DUF1508" evidence="2">
    <location>
        <begin position="15"/>
        <end position="58"/>
    </location>
</feature>
<name>A0ABW1Q305_9ENTR</name>
<sequence length="76" mass="8445">MGYYVLKLSMGLKVEYYWVLKANNHEVIATSEMYSSKQAALNGIRSVQSNGPSTDIRDETNQQTTLLGGLRGFGNK</sequence>
<organism evidence="3 4">
    <name type="scientific">Citrobacter bitternis</name>
    <dbReference type="NCBI Taxonomy" id="1585982"/>
    <lineage>
        <taxon>Bacteria</taxon>
        <taxon>Pseudomonadati</taxon>
        <taxon>Pseudomonadota</taxon>
        <taxon>Gammaproteobacteria</taxon>
        <taxon>Enterobacterales</taxon>
        <taxon>Enterobacteriaceae</taxon>
        <taxon>Citrobacter</taxon>
    </lineage>
</organism>
<dbReference type="PANTHER" id="PTHR40606">
    <property type="match status" value="1"/>
</dbReference>
<dbReference type="RefSeq" id="WP_378109105.1">
    <property type="nucleotide sequence ID" value="NZ_JBHSRG010000010.1"/>
</dbReference>
<evidence type="ECO:0000259" key="2">
    <source>
        <dbReference type="Pfam" id="PF07411"/>
    </source>
</evidence>
<comment type="caution">
    <text evidence="3">The sequence shown here is derived from an EMBL/GenBank/DDBJ whole genome shotgun (WGS) entry which is preliminary data.</text>
</comment>
<protein>
    <submittedName>
        <fullName evidence="3">YegP family protein</fullName>
    </submittedName>
</protein>
<dbReference type="InterPro" id="IPR036913">
    <property type="entry name" value="YegP-like_sf"/>
</dbReference>
<reference evidence="4" key="1">
    <citation type="journal article" date="2019" name="Int. J. Syst. Evol. Microbiol.">
        <title>The Global Catalogue of Microorganisms (GCM) 10K type strain sequencing project: providing services to taxonomists for standard genome sequencing and annotation.</title>
        <authorList>
            <consortium name="The Broad Institute Genomics Platform"/>
            <consortium name="The Broad Institute Genome Sequencing Center for Infectious Disease"/>
            <person name="Wu L."/>
            <person name="Ma J."/>
        </authorList>
    </citation>
    <scope>NUCLEOTIDE SEQUENCE [LARGE SCALE GENOMIC DNA]</scope>
    <source>
        <strain evidence="4">JCM30009</strain>
    </source>
</reference>
<accession>A0ABW1Q305</accession>
<dbReference type="InterPro" id="IPR051141">
    <property type="entry name" value="UPF0339_domain"/>
</dbReference>
<dbReference type="InterPro" id="IPR010879">
    <property type="entry name" value="DUF1508"/>
</dbReference>
<dbReference type="EMBL" id="JBHSRG010000010">
    <property type="protein sequence ID" value="MFC6122577.1"/>
    <property type="molecule type" value="Genomic_DNA"/>
</dbReference>
<dbReference type="Gene3D" id="3.30.160.160">
    <property type="entry name" value="YegP-like"/>
    <property type="match status" value="1"/>
</dbReference>
<gene>
    <name evidence="3" type="ORF">ACFPZP_16100</name>
</gene>